<dbReference type="GeneID" id="28769372"/>
<evidence type="ECO:0000313" key="2">
    <source>
        <dbReference type="EMBL" id="OAG00016.1"/>
    </source>
</evidence>
<feature type="region of interest" description="Disordered" evidence="1">
    <location>
        <begin position="31"/>
        <end position="66"/>
    </location>
</feature>
<dbReference type="AlphaFoldDB" id="A0A177BY09"/>
<dbReference type="RefSeq" id="XP_018030381.1">
    <property type="nucleotide sequence ID" value="XM_018185886.1"/>
</dbReference>
<feature type="compositionally biased region" description="Polar residues" evidence="1">
    <location>
        <begin position="47"/>
        <end position="66"/>
    </location>
</feature>
<reference evidence="2 3" key="1">
    <citation type="submission" date="2016-05" db="EMBL/GenBank/DDBJ databases">
        <title>Comparative analysis of secretome profiles of manganese(II)-oxidizing ascomycete fungi.</title>
        <authorList>
            <consortium name="DOE Joint Genome Institute"/>
            <person name="Zeiner C.A."/>
            <person name="Purvine S.O."/>
            <person name="Zink E.M."/>
            <person name="Wu S."/>
            <person name="Pasa-Tolic L."/>
            <person name="Chaput D.L."/>
            <person name="Haridas S."/>
            <person name="Grigoriev I.V."/>
            <person name="Santelli C.M."/>
            <person name="Hansel C.M."/>
        </authorList>
    </citation>
    <scope>NUCLEOTIDE SEQUENCE [LARGE SCALE GENOMIC DNA]</scope>
    <source>
        <strain evidence="2 3">AP3s5-JAC2a</strain>
    </source>
</reference>
<accession>A0A177BY09</accession>
<gene>
    <name evidence="2" type="ORF">CC84DRAFT_357246</name>
</gene>
<keyword evidence="3" id="KW-1185">Reference proteome</keyword>
<dbReference type="EMBL" id="KV441560">
    <property type="protein sequence ID" value="OAG00016.1"/>
    <property type="molecule type" value="Genomic_DNA"/>
</dbReference>
<sequence length="193" mass="20787">MSSPAPRPSVAHIPGIGPSSSILQRLLHEINNTGAPRSDPIFPANNGPRSRNGSMASSRRASLNFSTVQPEQRKLSVWAKGGSAAEDARQKLRALDEARLRKPSTIAAQFDSPTASPAAIASRKSSAALPSHPFFTEIQYNRAATFPESGPSSPTLKHAIDSPGERISLIAVFLLTVNCHTSWKTRTQRRLLT</sequence>
<organism evidence="2 3">
    <name type="scientific">Paraphaeosphaeria sporulosa</name>
    <dbReference type="NCBI Taxonomy" id="1460663"/>
    <lineage>
        <taxon>Eukaryota</taxon>
        <taxon>Fungi</taxon>
        <taxon>Dikarya</taxon>
        <taxon>Ascomycota</taxon>
        <taxon>Pezizomycotina</taxon>
        <taxon>Dothideomycetes</taxon>
        <taxon>Pleosporomycetidae</taxon>
        <taxon>Pleosporales</taxon>
        <taxon>Massarineae</taxon>
        <taxon>Didymosphaeriaceae</taxon>
        <taxon>Paraphaeosphaeria</taxon>
    </lineage>
</organism>
<dbReference type="OrthoDB" id="3688221at2759"/>
<evidence type="ECO:0000313" key="3">
    <source>
        <dbReference type="Proteomes" id="UP000077069"/>
    </source>
</evidence>
<dbReference type="Proteomes" id="UP000077069">
    <property type="component" value="Unassembled WGS sequence"/>
</dbReference>
<name>A0A177BY09_9PLEO</name>
<proteinExistence type="predicted"/>
<dbReference type="InParanoid" id="A0A177BY09"/>
<evidence type="ECO:0000256" key="1">
    <source>
        <dbReference type="SAM" id="MobiDB-lite"/>
    </source>
</evidence>
<protein>
    <submittedName>
        <fullName evidence="2">Uncharacterized protein</fullName>
    </submittedName>
</protein>